<feature type="transmembrane region" description="Helical" evidence="1">
    <location>
        <begin position="6"/>
        <end position="26"/>
    </location>
</feature>
<proteinExistence type="predicted"/>
<evidence type="ECO:0000256" key="1">
    <source>
        <dbReference type="SAM" id="Phobius"/>
    </source>
</evidence>
<keyword evidence="1" id="KW-0812">Transmembrane</keyword>
<dbReference type="EMBL" id="CP016634">
    <property type="protein sequence ID" value="ANY90762.1"/>
    <property type="molecule type" value="Genomic_DNA"/>
</dbReference>
<accession>A0A1B2FEZ8</accession>
<keyword evidence="1" id="KW-0472">Membrane</keyword>
<feature type="transmembrane region" description="Helical" evidence="1">
    <location>
        <begin position="70"/>
        <end position="91"/>
    </location>
</feature>
<name>A0A1B2FEZ8_PSEPU</name>
<dbReference type="AlphaFoldDB" id="A0A1B2FEZ8"/>
<reference evidence="2" key="1">
    <citation type="submission" date="2016-07" db="EMBL/GenBank/DDBJ databases">
        <title>New class B carbapenemase carried by novel plasmid in Pseudomonas putida enviromental strain in eastern Amazonia.</title>
        <authorList>
            <person name="Souza C.O."/>
            <person name="Lima K.V."/>
            <person name="Brasiliense D.M."/>
            <person name="Perez-Chaparro P.J."/>
            <person name="Mamizuka E.M."/>
            <person name="Lima M.O."/>
            <person name="Lima L.N."/>
            <person name="McCulloch J.A."/>
        </authorList>
    </citation>
    <scope>NUCLEOTIDE SEQUENCE [LARGE SCALE GENOMIC DNA]</scope>
    <source>
        <strain evidence="2">IEC33019</strain>
    </source>
</reference>
<keyword evidence="1" id="KW-1133">Transmembrane helix</keyword>
<feature type="transmembrane region" description="Helical" evidence="1">
    <location>
        <begin position="46"/>
        <end position="64"/>
    </location>
</feature>
<evidence type="ECO:0000313" key="2">
    <source>
        <dbReference type="EMBL" id="ANY90762.1"/>
    </source>
</evidence>
<sequence>MPESVFAYRLLFLMLFMASSMTWFFLWLVDYSRQRSTRIHFGKRRLVAPAGLTLILACAVMEFFRLAERNILLVALIFVGLVIPWGLILIIKYSVVSPGRKTRTNN</sequence>
<protein>
    <submittedName>
        <fullName evidence="2">Uncharacterized protein</fullName>
    </submittedName>
</protein>
<gene>
    <name evidence="2" type="ORF">IEC33019_5282</name>
</gene>
<organism evidence="2">
    <name type="scientific">Pseudomonas putida</name>
    <name type="common">Arthrobacter siderocapsulatus</name>
    <dbReference type="NCBI Taxonomy" id="303"/>
    <lineage>
        <taxon>Bacteria</taxon>
        <taxon>Pseudomonadati</taxon>
        <taxon>Pseudomonadota</taxon>
        <taxon>Gammaproteobacteria</taxon>
        <taxon>Pseudomonadales</taxon>
        <taxon>Pseudomonadaceae</taxon>
        <taxon>Pseudomonas</taxon>
    </lineage>
</organism>
<dbReference type="RefSeq" id="WP_070091284.1">
    <property type="nucleotide sequence ID" value="NZ_CP016634.1"/>
</dbReference>